<evidence type="ECO:0000313" key="2">
    <source>
        <dbReference type="Proteomes" id="UP000015388"/>
    </source>
</evidence>
<keyword evidence="2" id="KW-1185">Reference proteome</keyword>
<dbReference type="EMBL" id="CP003924">
    <property type="protein sequence ID" value="AGS33878.1"/>
    <property type="molecule type" value="Genomic_DNA"/>
</dbReference>
<dbReference type="eggNOG" id="COG4268">
    <property type="taxonomic scope" value="Bacteria"/>
</dbReference>
<dbReference type="Pfam" id="PF10117">
    <property type="entry name" value="McrBC"/>
    <property type="match status" value="1"/>
</dbReference>
<sequence length="193" mass="21533">MITAAELMLDLSIPEPGAGADPVVAPKDEDGYLRTLFEKAVGGFYTKFFQPRGWTVQTGKWLSWNEAESTPRMSAILPKMQTDIILRPPSRPPIIVDTKFTRVIRANQYTQERLKSEYLYQMYAYVRSQEGNSEFGPATAGLLLHPVVDDDVREWTFIGMHAFGVATVDLAGKYSAIVAQLRAAVDVPDGPHR</sequence>
<protein>
    <submittedName>
        <fullName evidence="1">5-methylcytosine-specific restriction enzyme subunit McrC</fullName>
    </submittedName>
</protein>
<evidence type="ECO:0000313" key="1">
    <source>
        <dbReference type="EMBL" id="AGS33878.1"/>
    </source>
</evidence>
<gene>
    <name evidence="1" type="ORF">B841_01975</name>
</gene>
<organism evidence="1 2">
    <name type="scientific">Corynebacterium maris DSM 45190</name>
    <dbReference type="NCBI Taxonomy" id="1224163"/>
    <lineage>
        <taxon>Bacteria</taxon>
        <taxon>Bacillati</taxon>
        <taxon>Actinomycetota</taxon>
        <taxon>Actinomycetes</taxon>
        <taxon>Mycobacteriales</taxon>
        <taxon>Corynebacteriaceae</taxon>
        <taxon>Corynebacterium</taxon>
    </lineage>
</organism>
<reference evidence="1 2" key="1">
    <citation type="submission" date="2012-11" db="EMBL/GenBank/DDBJ databases">
        <title>The complete genome sequence of Corynebacterium maris Coryn-1 (=DSM 45190).</title>
        <authorList>
            <person name="Schaffert L."/>
            <person name="Albersmeier A."/>
            <person name="Kalinowski J."/>
            <person name="Ruckert C."/>
        </authorList>
    </citation>
    <scope>NUCLEOTIDE SEQUENCE [LARGE SCALE GENOMIC DNA]</scope>
    <source>
        <strain evidence="2">Coryn-1</strain>
    </source>
</reference>
<dbReference type="HOGENOM" id="CLU_1331018_0_0_11"/>
<name>S5TGS6_9CORY</name>
<dbReference type="Proteomes" id="UP000015388">
    <property type="component" value="Chromosome"/>
</dbReference>
<dbReference type="AlphaFoldDB" id="S5TGS6"/>
<dbReference type="STRING" id="1224163.B841_01975"/>
<dbReference type="REBASE" id="67983">
    <property type="entry name" value="Cma45190McrBCP"/>
</dbReference>
<dbReference type="InterPro" id="IPR019292">
    <property type="entry name" value="McrC"/>
</dbReference>
<accession>S5TGS6</accession>
<proteinExistence type="predicted"/>
<dbReference type="KEGG" id="cmd:B841_01975"/>